<feature type="domain" description="Hexokinase N-terminal" evidence="9">
    <location>
        <begin position="18"/>
        <end position="230"/>
    </location>
</feature>
<evidence type="ECO:0000256" key="3">
    <source>
        <dbReference type="ARBA" id="ARBA00022679"/>
    </source>
</evidence>
<dbReference type="GO" id="GO:0001678">
    <property type="term" value="P:intracellular glucose homeostasis"/>
    <property type="evidence" value="ECO:0007669"/>
    <property type="project" value="InterPro"/>
</dbReference>
<evidence type="ECO:0000256" key="4">
    <source>
        <dbReference type="ARBA" id="ARBA00022741"/>
    </source>
</evidence>
<evidence type="ECO:0000256" key="7">
    <source>
        <dbReference type="ARBA" id="ARBA00023152"/>
    </source>
</evidence>
<sequence length="560" mass="60925">MSVAEFDKDPASGLLAQARRIAHDFDFPAEDVRRATLHFLRQLNEGLQQDGTSLCQIPSFVTNLPNGSEKGVCMAIDLGGTNLRVCSVNLKGDSTYSLTQSKAVIPRHLMTAPTYRDLFRFIALQTKAFLAEHHPTDLETWSRVLKEGSVTDEERQKHCKSLGFTFSFTFDQHAINKGTLLYWTKSFDIADAVGRDPCAMLQEALDEQHLPLLVTALANDTVGTLAARAYTSPGRSGNVVGAIFGTGTNGAYMERVSRITKLHSRKEFRNSGPGAVMALNTEWGGFDSKLEVLPTTKYDRELDRDSVNPDDQHFEKRVSGMYLGEILRRILLDLIHSRPGLLELEVSETSLIHVPDSIDSSLLSSVVKDETPDLEHARHEIARVLGAAHVSTGDARAIKILSEAIGRRSARLSSVAIAGVALQSGALGPRVVEQPLAPSWSLGINILTPILYGVQSLWKLLASWLHVKIRVTVPKGVSASSFGSLEGLRAAVSDGEGEVVDIGVDGSLIEHFPNFELHIREALRGIPELGGRGDEMIRIGMARDGSGVGAALIAWAARSQ</sequence>
<dbReference type="EC" id="2.7.1.-" evidence="8"/>
<proteinExistence type="inferred from homology"/>
<dbReference type="EMBL" id="MWPZ01000004">
    <property type="protein sequence ID" value="TIC99659.1"/>
    <property type="molecule type" value="Genomic_DNA"/>
</dbReference>
<dbReference type="GO" id="GO:0008865">
    <property type="term" value="F:fructokinase activity"/>
    <property type="evidence" value="ECO:0007669"/>
    <property type="project" value="TreeGrafter"/>
</dbReference>
<dbReference type="PANTHER" id="PTHR19443:SF30">
    <property type="entry name" value="GLUCOKINASE-1-RELATED"/>
    <property type="match status" value="1"/>
</dbReference>
<dbReference type="GO" id="GO:0005829">
    <property type="term" value="C:cytosol"/>
    <property type="evidence" value="ECO:0007669"/>
    <property type="project" value="TreeGrafter"/>
</dbReference>
<reference evidence="11 12" key="1">
    <citation type="journal article" date="2019" name="Genome Biol. Evol.">
        <title>Genomic Plasticity Mediated by Transposable Elements in the Plant Pathogenic Fungus Colletotrichum higginsianum.</title>
        <authorList>
            <person name="Tsushima A."/>
            <person name="Gan P."/>
            <person name="Kumakura N."/>
            <person name="Narusaka M."/>
            <person name="Takano Y."/>
            <person name="Narusaka Y."/>
            <person name="Shirasu K."/>
        </authorList>
    </citation>
    <scope>NUCLEOTIDE SEQUENCE [LARGE SCALE GENOMIC DNA]</scope>
    <source>
        <strain evidence="11 12">MAFF305635-RFP</strain>
    </source>
</reference>
<dbReference type="PANTHER" id="PTHR19443">
    <property type="entry name" value="HEXOKINASE"/>
    <property type="match status" value="1"/>
</dbReference>
<evidence type="ECO:0000256" key="1">
    <source>
        <dbReference type="ARBA" id="ARBA00004888"/>
    </source>
</evidence>
<evidence type="ECO:0000256" key="8">
    <source>
        <dbReference type="RuleBase" id="RU362007"/>
    </source>
</evidence>
<evidence type="ECO:0000259" key="10">
    <source>
        <dbReference type="Pfam" id="PF03727"/>
    </source>
</evidence>
<dbReference type="OrthoDB" id="419537at2759"/>
<dbReference type="PROSITE" id="PS51748">
    <property type="entry name" value="HEXOKINASE_2"/>
    <property type="match status" value="1"/>
</dbReference>
<dbReference type="Pfam" id="PF00349">
    <property type="entry name" value="Hexokinase_1"/>
    <property type="match status" value="1"/>
</dbReference>
<dbReference type="Proteomes" id="UP000305883">
    <property type="component" value="Unassembled WGS sequence"/>
</dbReference>
<feature type="domain" description="Hexokinase C-terminal" evidence="10">
    <location>
        <begin position="240"/>
        <end position="425"/>
    </location>
</feature>
<evidence type="ECO:0000313" key="12">
    <source>
        <dbReference type="Proteomes" id="UP000305883"/>
    </source>
</evidence>
<evidence type="ECO:0000256" key="6">
    <source>
        <dbReference type="ARBA" id="ARBA00022840"/>
    </source>
</evidence>
<gene>
    <name evidence="11" type="ORF">CH35J_006356</name>
</gene>
<dbReference type="GO" id="GO:0005524">
    <property type="term" value="F:ATP binding"/>
    <property type="evidence" value="ECO:0007669"/>
    <property type="project" value="UniProtKB-UniRule"/>
</dbReference>
<comment type="caution">
    <text evidence="11">The sequence shown here is derived from an EMBL/GenBank/DDBJ whole genome shotgun (WGS) entry which is preliminary data.</text>
</comment>
<protein>
    <recommendedName>
        <fullName evidence="8">Phosphotransferase</fullName>
        <ecNumber evidence="8">2.7.1.-</ecNumber>
    </recommendedName>
</protein>
<name>A0A4T0W387_9PEZI</name>
<dbReference type="InterPro" id="IPR001312">
    <property type="entry name" value="Hexokinase"/>
</dbReference>
<dbReference type="PRINTS" id="PR00475">
    <property type="entry name" value="HEXOKINASE"/>
</dbReference>
<dbReference type="InterPro" id="IPR043129">
    <property type="entry name" value="ATPase_NBD"/>
</dbReference>
<comment type="similarity">
    <text evidence="2 8">Belongs to the hexokinase family.</text>
</comment>
<comment type="pathway">
    <text evidence="1">Carbohydrate degradation; glycolysis; D-glyceraldehyde 3-phosphate and glycerone phosphate from D-glucose: step 1/4.</text>
</comment>
<dbReference type="Pfam" id="PF03727">
    <property type="entry name" value="Hexokinase_2"/>
    <property type="match status" value="2"/>
</dbReference>
<evidence type="ECO:0000259" key="9">
    <source>
        <dbReference type="Pfam" id="PF00349"/>
    </source>
</evidence>
<dbReference type="Gene3D" id="3.40.367.20">
    <property type="match status" value="2"/>
</dbReference>
<dbReference type="AlphaFoldDB" id="A0A4T0W387"/>
<dbReference type="GO" id="GO:0006096">
    <property type="term" value="P:glycolytic process"/>
    <property type="evidence" value="ECO:0007669"/>
    <property type="project" value="UniProtKB-UniPathway"/>
</dbReference>
<evidence type="ECO:0000256" key="5">
    <source>
        <dbReference type="ARBA" id="ARBA00022777"/>
    </source>
</evidence>
<dbReference type="InterPro" id="IPR022672">
    <property type="entry name" value="Hexokinase_N"/>
</dbReference>
<evidence type="ECO:0000313" key="11">
    <source>
        <dbReference type="EMBL" id="TIC99659.1"/>
    </source>
</evidence>
<dbReference type="SUPFAM" id="SSF53067">
    <property type="entry name" value="Actin-like ATPase domain"/>
    <property type="match status" value="2"/>
</dbReference>
<dbReference type="GO" id="GO:0005536">
    <property type="term" value="F:D-glucose binding"/>
    <property type="evidence" value="ECO:0007669"/>
    <property type="project" value="InterPro"/>
</dbReference>
<keyword evidence="7 8" id="KW-0324">Glycolysis</keyword>
<evidence type="ECO:0000256" key="2">
    <source>
        <dbReference type="ARBA" id="ARBA00009225"/>
    </source>
</evidence>
<accession>A0A4T0W387</accession>
<keyword evidence="3 8" id="KW-0808">Transferase</keyword>
<dbReference type="FunFam" id="3.30.420.40:FF:000034">
    <property type="entry name" value="Phosphotransferase"/>
    <property type="match status" value="1"/>
</dbReference>
<dbReference type="GO" id="GO:0004340">
    <property type="term" value="F:glucokinase activity"/>
    <property type="evidence" value="ECO:0007669"/>
    <property type="project" value="TreeGrafter"/>
</dbReference>
<dbReference type="GO" id="GO:0005739">
    <property type="term" value="C:mitochondrion"/>
    <property type="evidence" value="ECO:0007669"/>
    <property type="project" value="TreeGrafter"/>
</dbReference>
<dbReference type="UniPathway" id="UPA00109">
    <property type="reaction ID" value="UER00180"/>
</dbReference>
<keyword evidence="4 8" id="KW-0547">Nucleotide-binding</keyword>
<dbReference type="InterPro" id="IPR022673">
    <property type="entry name" value="Hexokinase_C"/>
</dbReference>
<keyword evidence="5 8" id="KW-0418">Kinase</keyword>
<feature type="domain" description="Hexokinase C-terminal" evidence="10">
    <location>
        <begin position="495"/>
        <end position="554"/>
    </location>
</feature>
<organism evidence="11 12">
    <name type="scientific">Colletotrichum higginsianum</name>
    <dbReference type="NCBI Taxonomy" id="80884"/>
    <lineage>
        <taxon>Eukaryota</taxon>
        <taxon>Fungi</taxon>
        <taxon>Dikarya</taxon>
        <taxon>Ascomycota</taxon>
        <taxon>Pezizomycotina</taxon>
        <taxon>Sordariomycetes</taxon>
        <taxon>Hypocreomycetidae</taxon>
        <taxon>Glomerellales</taxon>
        <taxon>Glomerellaceae</taxon>
        <taxon>Colletotrichum</taxon>
        <taxon>Colletotrichum destructivum species complex</taxon>
    </lineage>
</organism>
<dbReference type="Gene3D" id="3.30.420.40">
    <property type="match status" value="1"/>
</dbReference>
<dbReference type="GO" id="GO:0006006">
    <property type="term" value="P:glucose metabolic process"/>
    <property type="evidence" value="ECO:0007669"/>
    <property type="project" value="TreeGrafter"/>
</dbReference>
<keyword evidence="6 8" id="KW-0067">ATP-binding</keyword>